<dbReference type="OrthoDB" id="1923159at2759"/>
<evidence type="ECO:0000313" key="6">
    <source>
        <dbReference type="EMBL" id="OMJ67591.1"/>
    </source>
</evidence>
<dbReference type="Pfam" id="PF00076">
    <property type="entry name" value="RRM_1"/>
    <property type="match status" value="1"/>
</dbReference>
<dbReference type="AlphaFoldDB" id="A0A1R2ASU1"/>
<evidence type="ECO:0000259" key="5">
    <source>
        <dbReference type="PROSITE" id="PS50103"/>
    </source>
</evidence>
<feature type="region of interest" description="Disordered" evidence="3">
    <location>
        <begin position="1"/>
        <end position="46"/>
    </location>
</feature>
<dbReference type="SUPFAM" id="SSF54928">
    <property type="entry name" value="RNA-binding domain, RBD"/>
    <property type="match status" value="1"/>
</dbReference>
<evidence type="ECO:0000256" key="1">
    <source>
        <dbReference type="PROSITE-ProRule" id="PRU00176"/>
    </source>
</evidence>
<dbReference type="PANTHER" id="PTHR12603">
    <property type="entry name" value="CCR4-NOT TRANSCRIPTION COMPLEX RELATED"/>
    <property type="match status" value="1"/>
</dbReference>
<dbReference type="InterPro" id="IPR000571">
    <property type="entry name" value="Znf_CCCH"/>
</dbReference>
<feature type="zinc finger region" description="C3H1-type" evidence="2">
    <location>
        <begin position="136"/>
        <end position="163"/>
    </location>
</feature>
<keyword evidence="1" id="KW-0694">RNA-binding</keyword>
<proteinExistence type="predicted"/>
<dbReference type="InterPro" id="IPR034261">
    <property type="entry name" value="CNOT4_RRM"/>
</dbReference>
<dbReference type="SMART" id="SM00360">
    <property type="entry name" value="RRM"/>
    <property type="match status" value="1"/>
</dbReference>
<evidence type="ECO:0000256" key="2">
    <source>
        <dbReference type="PROSITE-ProRule" id="PRU00723"/>
    </source>
</evidence>
<keyword evidence="7" id="KW-1185">Reference proteome</keyword>
<organism evidence="6 7">
    <name type="scientific">Stentor coeruleus</name>
    <dbReference type="NCBI Taxonomy" id="5963"/>
    <lineage>
        <taxon>Eukaryota</taxon>
        <taxon>Sar</taxon>
        <taxon>Alveolata</taxon>
        <taxon>Ciliophora</taxon>
        <taxon>Postciliodesmatophora</taxon>
        <taxon>Heterotrichea</taxon>
        <taxon>Heterotrichida</taxon>
        <taxon>Stentoridae</taxon>
        <taxon>Stentor</taxon>
    </lineage>
</organism>
<comment type="caution">
    <text evidence="6">The sequence shown here is derived from an EMBL/GenBank/DDBJ whole genome shotgun (WGS) entry which is preliminary data.</text>
</comment>
<dbReference type="InterPro" id="IPR039780">
    <property type="entry name" value="Mot2"/>
</dbReference>
<evidence type="ECO:0000313" key="7">
    <source>
        <dbReference type="Proteomes" id="UP000187209"/>
    </source>
</evidence>
<accession>A0A1R2ASU1</accession>
<dbReference type="SMART" id="SM00361">
    <property type="entry name" value="RRM_1"/>
    <property type="match status" value="1"/>
</dbReference>
<dbReference type="EMBL" id="MPUH01001470">
    <property type="protein sequence ID" value="OMJ67591.1"/>
    <property type="molecule type" value="Genomic_DNA"/>
</dbReference>
<feature type="compositionally biased region" description="Polar residues" evidence="3">
    <location>
        <begin position="13"/>
        <end position="26"/>
    </location>
</feature>
<dbReference type="Gene3D" id="3.30.70.330">
    <property type="match status" value="1"/>
</dbReference>
<evidence type="ECO:0000259" key="4">
    <source>
        <dbReference type="PROSITE" id="PS50102"/>
    </source>
</evidence>
<dbReference type="PROSITE" id="PS50103">
    <property type="entry name" value="ZF_C3H1"/>
    <property type="match status" value="1"/>
</dbReference>
<dbReference type="PANTHER" id="PTHR12603:SF0">
    <property type="entry name" value="CCR4-NOT TRANSCRIPTION COMPLEX SUBUNIT 4"/>
    <property type="match status" value="1"/>
</dbReference>
<name>A0A1R2ASU1_9CILI</name>
<protein>
    <recommendedName>
        <fullName evidence="8">RRM domain-containing protein</fullName>
    </recommendedName>
</protein>
<dbReference type="InterPro" id="IPR035979">
    <property type="entry name" value="RBD_domain_sf"/>
</dbReference>
<reference evidence="6 7" key="1">
    <citation type="submission" date="2016-11" db="EMBL/GenBank/DDBJ databases">
        <title>The macronuclear genome of Stentor coeruleus: a giant cell with tiny introns.</title>
        <authorList>
            <person name="Slabodnick M."/>
            <person name="Ruby J.G."/>
            <person name="Reiff S.B."/>
            <person name="Swart E.C."/>
            <person name="Gosai S."/>
            <person name="Prabakaran S."/>
            <person name="Witkowska E."/>
            <person name="Larue G.E."/>
            <person name="Fisher S."/>
            <person name="Freeman R.M."/>
            <person name="Gunawardena J."/>
            <person name="Chu W."/>
            <person name="Stover N.A."/>
            <person name="Gregory B.D."/>
            <person name="Nowacki M."/>
            <person name="Derisi J."/>
            <person name="Roy S.W."/>
            <person name="Marshall W.F."/>
            <person name="Sood P."/>
        </authorList>
    </citation>
    <scope>NUCLEOTIDE SEQUENCE [LARGE SCALE GENOMIC DNA]</scope>
    <source>
        <strain evidence="6">WM001</strain>
    </source>
</reference>
<evidence type="ECO:0008006" key="8">
    <source>
        <dbReference type="Google" id="ProtNLM"/>
    </source>
</evidence>
<gene>
    <name evidence="6" type="ORF">SteCoe_35204</name>
</gene>
<dbReference type="GO" id="GO:0030014">
    <property type="term" value="C:CCR4-NOT complex"/>
    <property type="evidence" value="ECO:0007669"/>
    <property type="project" value="InterPro"/>
</dbReference>
<dbReference type="Proteomes" id="UP000187209">
    <property type="component" value="Unassembled WGS sequence"/>
</dbReference>
<dbReference type="InterPro" id="IPR003954">
    <property type="entry name" value="RRM_euk-type"/>
</dbReference>
<keyword evidence="2" id="KW-0862">Zinc</keyword>
<sequence>MYLPKHAQKDKQSSPLPKSRNISAPNSPFIVPSRPTPIDTQTSSQKRLEDARIIQRTLVYIINLPSTASEENILLSPLYFGKYGKIVKIHVSPGHQSNLDLTYGAYITYSNEEEAAVCIRACHDFILDGKKLSITYGTTKYCSYFLKKSRCPKNECVFLHSLASDADTIFREDMANTKHIQPQDSILDKLKVRIENPILPSKLPEFHIVRERAISEIVEFNSNPPQRPRIYSRDNSSKSRYPFIMDCGEKPVEVPVCINRLRLIAMSPCKDVQVLPAREIEEIMDPQSPLKWCTDVMEVKHNVDTQSSVIVTKKHRSSL</sequence>
<keyword evidence="2" id="KW-0479">Metal-binding</keyword>
<dbReference type="GO" id="GO:0004842">
    <property type="term" value="F:ubiquitin-protein transferase activity"/>
    <property type="evidence" value="ECO:0007669"/>
    <property type="project" value="InterPro"/>
</dbReference>
<dbReference type="PROSITE" id="PS50102">
    <property type="entry name" value="RRM"/>
    <property type="match status" value="1"/>
</dbReference>
<evidence type="ECO:0000256" key="3">
    <source>
        <dbReference type="SAM" id="MobiDB-lite"/>
    </source>
</evidence>
<feature type="domain" description="RRM" evidence="4">
    <location>
        <begin position="57"/>
        <end position="139"/>
    </location>
</feature>
<keyword evidence="2" id="KW-0863">Zinc-finger</keyword>
<dbReference type="GO" id="GO:0016567">
    <property type="term" value="P:protein ubiquitination"/>
    <property type="evidence" value="ECO:0007669"/>
    <property type="project" value="TreeGrafter"/>
</dbReference>
<dbReference type="GO" id="GO:0003723">
    <property type="term" value="F:RNA binding"/>
    <property type="evidence" value="ECO:0007669"/>
    <property type="project" value="UniProtKB-UniRule"/>
</dbReference>
<dbReference type="InterPro" id="IPR000504">
    <property type="entry name" value="RRM_dom"/>
</dbReference>
<dbReference type="GO" id="GO:0008270">
    <property type="term" value="F:zinc ion binding"/>
    <property type="evidence" value="ECO:0007669"/>
    <property type="project" value="UniProtKB-KW"/>
</dbReference>
<feature type="domain" description="C3H1-type" evidence="5">
    <location>
        <begin position="136"/>
        <end position="163"/>
    </location>
</feature>
<dbReference type="InterPro" id="IPR012677">
    <property type="entry name" value="Nucleotide-bd_a/b_plait_sf"/>
</dbReference>
<dbReference type="CDD" id="cd12438">
    <property type="entry name" value="RRM_CNOT4"/>
    <property type="match status" value="1"/>
</dbReference>